<dbReference type="Pfam" id="PF00480">
    <property type="entry name" value="ROK"/>
    <property type="match status" value="1"/>
</dbReference>
<evidence type="ECO:0000313" key="5">
    <source>
        <dbReference type="Proteomes" id="UP001595773"/>
    </source>
</evidence>
<proteinExistence type="inferred from homology"/>
<evidence type="ECO:0000313" key="4">
    <source>
        <dbReference type="EMBL" id="MFC4266930.1"/>
    </source>
</evidence>
<feature type="region of interest" description="Disordered" evidence="2">
    <location>
        <begin position="1"/>
        <end position="25"/>
    </location>
</feature>
<accession>A0ABV8R389</accession>
<dbReference type="InterPro" id="IPR000835">
    <property type="entry name" value="HTH_MarR-typ"/>
</dbReference>
<organism evidence="4 5">
    <name type="scientific">Arthrobacter cryoconiti</name>
    <dbReference type="NCBI Taxonomy" id="748907"/>
    <lineage>
        <taxon>Bacteria</taxon>
        <taxon>Bacillati</taxon>
        <taxon>Actinomycetota</taxon>
        <taxon>Actinomycetes</taxon>
        <taxon>Micrococcales</taxon>
        <taxon>Micrococcaceae</taxon>
        <taxon>Arthrobacter</taxon>
    </lineage>
</organism>
<feature type="domain" description="HTH marR-type" evidence="3">
    <location>
        <begin position="28"/>
        <end position="82"/>
    </location>
</feature>
<name>A0ABV8R389_9MICC</name>
<dbReference type="InterPro" id="IPR000600">
    <property type="entry name" value="ROK"/>
</dbReference>
<dbReference type="InterPro" id="IPR036390">
    <property type="entry name" value="WH_DNA-bd_sf"/>
</dbReference>
<dbReference type="SUPFAM" id="SSF53067">
    <property type="entry name" value="Actin-like ATPase domain"/>
    <property type="match status" value="1"/>
</dbReference>
<dbReference type="InterPro" id="IPR011991">
    <property type="entry name" value="ArsR-like_HTH"/>
</dbReference>
<evidence type="ECO:0000259" key="3">
    <source>
        <dbReference type="Pfam" id="PF12802"/>
    </source>
</evidence>
<dbReference type="InterPro" id="IPR043129">
    <property type="entry name" value="ATPase_NBD"/>
</dbReference>
<dbReference type="CDD" id="cd00090">
    <property type="entry name" value="HTH_ARSR"/>
    <property type="match status" value="1"/>
</dbReference>
<dbReference type="RefSeq" id="WP_230065853.1">
    <property type="nucleotide sequence ID" value="NZ_BAABLL010000010.1"/>
</dbReference>
<dbReference type="InterPro" id="IPR036388">
    <property type="entry name" value="WH-like_DNA-bd_sf"/>
</dbReference>
<dbReference type="Proteomes" id="UP001595773">
    <property type="component" value="Unassembled WGS sequence"/>
</dbReference>
<evidence type="ECO:0000256" key="2">
    <source>
        <dbReference type="SAM" id="MobiDB-lite"/>
    </source>
</evidence>
<dbReference type="CDD" id="cd24076">
    <property type="entry name" value="ASKHA_ATPase_ROK_BsXylR-like"/>
    <property type="match status" value="1"/>
</dbReference>
<comment type="caution">
    <text evidence="4">The sequence shown here is derived from an EMBL/GenBank/DDBJ whole genome shotgun (WGS) entry which is preliminary data.</text>
</comment>
<comment type="similarity">
    <text evidence="1">Belongs to the ROK (NagC/XylR) family.</text>
</comment>
<sequence length="419" mass="43711">MFDDDASLPPGTHPSASPGSQSALRQRNQLRLTEQLLRGGPATQAELARLTGLSTATVSNIVKSMQQAGLVTLTTTTSSGRRAHSVSYTGDTSLAVGIDFGRSHVRVVLANRSYKVITERQIPLPVGHDATAGIFAAAQLLEELITEEGIDRSTLVGAGAGIPGPIDKRTGKVIQGAILPEWVGINLHERLQKALQLPVFIENDANLGALAQITWGPFTEVPNLAFVKIGTGIGAGLIINGSLYSGSLGVTGEIGHVTIDESGLICRCGNRGCLETIASTATMINLLSRDRPDAVTTEDIVSRAKAGDATTLRVLEDAGTAVGRALANISNIMSPDVIVIGGPLATLGEILLGPIRRGLLRHAVPVVGENTTLATSSLTSRSEALGAVSLVFQDLPHVKVPKPLPSRCVKGLTPMPQPS</sequence>
<dbReference type="InterPro" id="IPR049874">
    <property type="entry name" value="ROK_cs"/>
</dbReference>
<evidence type="ECO:0000256" key="1">
    <source>
        <dbReference type="ARBA" id="ARBA00006479"/>
    </source>
</evidence>
<dbReference type="PROSITE" id="PS01125">
    <property type="entry name" value="ROK"/>
    <property type="match status" value="1"/>
</dbReference>
<dbReference type="SUPFAM" id="SSF46785">
    <property type="entry name" value="Winged helix' DNA-binding domain"/>
    <property type="match status" value="1"/>
</dbReference>
<dbReference type="Gene3D" id="1.10.10.10">
    <property type="entry name" value="Winged helix-like DNA-binding domain superfamily/Winged helix DNA-binding domain"/>
    <property type="match status" value="1"/>
</dbReference>
<dbReference type="Gene3D" id="3.30.420.40">
    <property type="match status" value="2"/>
</dbReference>
<protein>
    <submittedName>
        <fullName evidence="4">ROK family transcriptional regulator</fullName>
    </submittedName>
</protein>
<reference evidence="5" key="1">
    <citation type="journal article" date="2019" name="Int. J. Syst. Evol. Microbiol.">
        <title>The Global Catalogue of Microorganisms (GCM) 10K type strain sequencing project: providing services to taxonomists for standard genome sequencing and annotation.</title>
        <authorList>
            <consortium name="The Broad Institute Genomics Platform"/>
            <consortium name="The Broad Institute Genome Sequencing Center for Infectious Disease"/>
            <person name="Wu L."/>
            <person name="Ma J."/>
        </authorList>
    </citation>
    <scope>NUCLEOTIDE SEQUENCE [LARGE SCALE GENOMIC DNA]</scope>
    <source>
        <strain evidence="5">CGMCC 1.10698</strain>
    </source>
</reference>
<dbReference type="PANTHER" id="PTHR18964:SF173">
    <property type="entry name" value="GLUCOKINASE"/>
    <property type="match status" value="1"/>
</dbReference>
<gene>
    <name evidence="4" type="ORF">ACFOW9_15075</name>
</gene>
<dbReference type="Pfam" id="PF12802">
    <property type="entry name" value="MarR_2"/>
    <property type="match status" value="1"/>
</dbReference>
<keyword evidence="5" id="KW-1185">Reference proteome</keyword>
<dbReference type="PANTHER" id="PTHR18964">
    <property type="entry name" value="ROK (REPRESSOR, ORF, KINASE) FAMILY"/>
    <property type="match status" value="1"/>
</dbReference>
<dbReference type="EMBL" id="JBHSCQ010000022">
    <property type="protein sequence ID" value="MFC4266930.1"/>
    <property type="molecule type" value="Genomic_DNA"/>
</dbReference>
<feature type="compositionally biased region" description="Polar residues" evidence="2">
    <location>
        <begin position="14"/>
        <end position="25"/>
    </location>
</feature>